<reference evidence="2 3" key="1">
    <citation type="submission" date="2021-03" db="EMBL/GenBank/DDBJ databases">
        <title>Fibrella sp. HMF5036 genome sequencing and assembly.</title>
        <authorList>
            <person name="Kang H."/>
            <person name="Kim H."/>
            <person name="Bae S."/>
            <person name="Joh K."/>
        </authorList>
    </citation>
    <scope>NUCLEOTIDE SEQUENCE [LARGE SCALE GENOMIC DNA]</scope>
    <source>
        <strain evidence="2 3">HMF5036</strain>
    </source>
</reference>
<feature type="transmembrane region" description="Helical" evidence="1">
    <location>
        <begin position="99"/>
        <end position="118"/>
    </location>
</feature>
<feature type="transmembrane region" description="Helical" evidence="1">
    <location>
        <begin position="75"/>
        <end position="93"/>
    </location>
</feature>
<proteinExistence type="predicted"/>
<name>A0A939G3R6_9BACT</name>
<dbReference type="AlphaFoldDB" id="A0A939G3R6"/>
<feature type="transmembrane region" description="Helical" evidence="1">
    <location>
        <begin position="44"/>
        <end position="63"/>
    </location>
</feature>
<dbReference type="RefSeq" id="WP_207335773.1">
    <property type="nucleotide sequence ID" value="NZ_JAFMYU010000008.1"/>
</dbReference>
<dbReference type="Proteomes" id="UP000664795">
    <property type="component" value="Unassembled WGS sequence"/>
</dbReference>
<keyword evidence="3" id="KW-1185">Reference proteome</keyword>
<keyword evidence="1" id="KW-0812">Transmembrane</keyword>
<accession>A0A939G3R6</accession>
<protein>
    <submittedName>
        <fullName evidence="2">Uncharacterized protein</fullName>
    </submittedName>
</protein>
<keyword evidence="1" id="KW-0472">Membrane</keyword>
<comment type="caution">
    <text evidence="2">The sequence shown here is derived from an EMBL/GenBank/DDBJ whole genome shotgun (WGS) entry which is preliminary data.</text>
</comment>
<dbReference type="EMBL" id="JAFMYU010000008">
    <property type="protein sequence ID" value="MBO0931812.1"/>
    <property type="molecule type" value="Genomic_DNA"/>
</dbReference>
<gene>
    <name evidence="2" type="ORF">J2I48_12455</name>
</gene>
<sequence length="126" mass="13335">MLPVLPLKSVLLVNAISSAATGVLLVFLANPIADLFGVPQTNPFNQAGIFLLVFAGLVFITSLQQPINVNALRFIILLDALWVIASLVLLLFLGSSISTIGIVAILAVAAWVAMMALLQRIGLRSL</sequence>
<evidence type="ECO:0000256" key="1">
    <source>
        <dbReference type="SAM" id="Phobius"/>
    </source>
</evidence>
<evidence type="ECO:0000313" key="2">
    <source>
        <dbReference type="EMBL" id="MBO0931812.1"/>
    </source>
</evidence>
<feature type="transmembrane region" description="Helical" evidence="1">
    <location>
        <begin position="12"/>
        <end position="32"/>
    </location>
</feature>
<keyword evidence="1" id="KW-1133">Transmembrane helix</keyword>
<evidence type="ECO:0000313" key="3">
    <source>
        <dbReference type="Proteomes" id="UP000664795"/>
    </source>
</evidence>
<organism evidence="2 3">
    <name type="scientific">Fibrella aquatilis</name>
    <dbReference type="NCBI Taxonomy" id="2817059"/>
    <lineage>
        <taxon>Bacteria</taxon>
        <taxon>Pseudomonadati</taxon>
        <taxon>Bacteroidota</taxon>
        <taxon>Cytophagia</taxon>
        <taxon>Cytophagales</taxon>
        <taxon>Spirosomataceae</taxon>
        <taxon>Fibrella</taxon>
    </lineage>
</organism>